<dbReference type="AlphaFoldDB" id="A0A1T4LE50"/>
<evidence type="ECO:0000256" key="3">
    <source>
        <dbReference type="ARBA" id="ARBA00014376"/>
    </source>
</evidence>
<keyword evidence="8" id="KW-0966">Cell projection</keyword>
<evidence type="ECO:0000256" key="6">
    <source>
        <dbReference type="PIRNR" id="PIRNR002889"/>
    </source>
</evidence>
<comment type="subcellular location">
    <subcellularLocation>
        <location evidence="1 6">Bacterial flagellum basal body</location>
    </subcellularLocation>
</comment>
<dbReference type="Pfam" id="PF00460">
    <property type="entry name" value="Flg_bb_rod"/>
    <property type="match status" value="1"/>
</dbReference>
<evidence type="ECO:0000256" key="5">
    <source>
        <dbReference type="ARBA" id="ARBA00024934"/>
    </source>
</evidence>
<keyword evidence="8" id="KW-0969">Cilium</keyword>
<reference evidence="8 9" key="1">
    <citation type="submission" date="2017-02" db="EMBL/GenBank/DDBJ databases">
        <authorList>
            <person name="Peterson S.W."/>
        </authorList>
    </citation>
    <scope>NUCLEOTIDE SEQUENCE [LARGE SCALE GENOMIC DNA]</scope>
    <source>
        <strain evidence="8 9">DSM 15102</strain>
    </source>
</reference>
<dbReference type="RefSeq" id="WP_087678394.1">
    <property type="nucleotide sequence ID" value="NZ_FUWV01000004.1"/>
</dbReference>
<dbReference type="PANTHER" id="PTHR30435">
    <property type="entry name" value="FLAGELLAR PROTEIN"/>
    <property type="match status" value="1"/>
</dbReference>
<gene>
    <name evidence="8" type="ORF">SAMN02745973_00920</name>
</gene>
<evidence type="ECO:0000259" key="7">
    <source>
        <dbReference type="Pfam" id="PF00460"/>
    </source>
</evidence>
<dbReference type="NCBIfam" id="TIGR01396">
    <property type="entry name" value="FlgB"/>
    <property type="match status" value="1"/>
</dbReference>
<dbReference type="GO" id="GO:0071978">
    <property type="term" value="P:bacterial-type flagellum-dependent swarming motility"/>
    <property type="evidence" value="ECO:0007669"/>
    <property type="project" value="TreeGrafter"/>
</dbReference>
<dbReference type="PANTHER" id="PTHR30435:SF12">
    <property type="entry name" value="FLAGELLAR BASAL BODY ROD PROTEIN FLGB"/>
    <property type="match status" value="1"/>
</dbReference>
<dbReference type="EMBL" id="FUWV01000004">
    <property type="protein sequence ID" value="SJZ53025.1"/>
    <property type="molecule type" value="Genomic_DNA"/>
</dbReference>
<sequence length="135" mass="14993">MNILQNDMTYGLLKNALGASQLRQETIANNIANINTPNYKASRVIFEEELQRVLQRGGSIGLKATHFNHIGISKQTVEPKIIKDTAASMRNDGNNVDIDLEMANLAANQLLYNALIQQSNGKISTLRYIIHEGRS</sequence>
<dbReference type="InterPro" id="IPR001444">
    <property type="entry name" value="Flag_bb_rod_N"/>
</dbReference>
<dbReference type="InterPro" id="IPR019776">
    <property type="entry name" value="Flagellar_basal_body_rod_CS"/>
</dbReference>
<dbReference type="Proteomes" id="UP000196365">
    <property type="component" value="Unassembled WGS sequence"/>
</dbReference>
<accession>A0A1T4LE50</accession>
<evidence type="ECO:0000313" key="8">
    <source>
        <dbReference type="EMBL" id="SJZ53025.1"/>
    </source>
</evidence>
<protein>
    <recommendedName>
        <fullName evidence="3 6">Flagellar basal body rod protein FlgB</fullName>
    </recommendedName>
</protein>
<evidence type="ECO:0000256" key="1">
    <source>
        <dbReference type="ARBA" id="ARBA00004117"/>
    </source>
</evidence>
<dbReference type="InterPro" id="IPR006300">
    <property type="entry name" value="FlgB"/>
</dbReference>
<evidence type="ECO:0000313" key="9">
    <source>
        <dbReference type="Proteomes" id="UP000196365"/>
    </source>
</evidence>
<organism evidence="8 9">
    <name type="scientific">Garciella nitratireducens DSM 15102</name>
    <dbReference type="NCBI Taxonomy" id="1121911"/>
    <lineage>
        <taxon>Bacteria</taxon>
        <taxon>Bacillati</taxon>
        <taxon>Bacillota</taxon>
        <taxon>Clostridia</taxon>
        <taxon>Eubacteriales</taxon>
        <taxon>Eubacteriaceae</taxon>
        <taxon>Garciella</taxon>
    </lineage>
</organism>
<keyword evidence="8" id="KW-0282">Flagellum</keyword>
<keyword evidence="9" id="KW-1185">Reference proteome</keyword>
<name>A0A1T4LE50_9FIRM</name>
<feature type="domain" description="Flagellar basal body rod protein N-terminal" evidence="7">
    <location>
        <begin position="15"/>
        <end position="40"/>
    </location>
</feature>
<evidence type="ECO:0000256" key="4">
    <source>
        <dbReference type="ARBA" id="ARBA00023143"/>
    </source>
</evidence>
<comment type="similarity">
    <text evidence="2 6">Belongs to the flagella basal body rod proteins family.</text>
</comment>
<proteinExistence type="inferred from homology"/>
<dbReference type="PROSITE" id="PS00588">
    <property type="entry name" value="FLAGELLA_BB_ROD"/>
    <property type="match status" value="1"/>
</dbReference>
<dbReference type="GO" id="GO:0030694">
    <property type="term" value="C:bacterial-type flagellum basal body, rod"/>
    <property type="evidence" value="ECO:0007669"/>
    <property type="project" value="InterPro"/>
</dbReference>
<dbReference type="OrthoDB" id="9792068at2"/>
<comment type="function">
    <text evidence="5 6">Structural component of flagellum, the bacterial motility apparatus. Part of the rod structure of flagellar basal body.</text>
</comment>
<keyword evidence="4 6" id="KW-0975">Bacterial flagellum</keyword>
<comment type="subunit">
    <text evidence="6">The basal body constitutes a major portion of the flagellar organelle and consists of a number of rings mounted on a central rod.</text>
</comment>
<dbReference type="PIRSF" id="PIRSF002889">
    <property type="entry name" value="Rod_FlgB"/>
    <property type="match status" value="1"/>
</dbReference>
<evidence type="ECO:0000256" key="2">
    <source>
        <dbReference type="ARBA" id="ARBA00009677"/>
    </source>
</evidence>